<evidence type="ECO:0000313" key="5">
    <source>
        <dbReference type="Proteomes" id="UP000246635"/>
    </source>
</evidence>
<keyword evidence="2" id="KW-0732">Signal</keyword>
<dbReference type="InterPro" id="IPR001119">
    <property type="entry name" value="SLH_dom"/>
</dbReference>
<dbReference type="EMBL" id="QGTQ01000023">
    <property type="protein sequence ID" value="PWV96003.1"/>
    <property type="molecule type" value="Genomic_DNA"/>
</dbReference>
<sequence>MKSFGKKMIAGGIATSFLLGTGFVGTALNPAAFAATTSSSSTISGHNQPQQQGGYGFGLRIDDVIAAAANILDVEESEVLAALEDGGTLAAFAEDKGTDEDDFLAELIAVLEAQIDDQVDEGTVTDDQADTLKSTLEEQLTKLIETEGLSVKGNMPEGGIGSMGQQTGQQVYNLTTLAAAILELDEDTIMASLQDGQTLAAIAEDAGVDEADFLADLVNAVTDAIGDAVDAGTLTDDQADQLLDNLSERLQQQIESEGGMMRGGEQPGINNNNNQSSETDKSSTTKGSNNNNASSTKVELKDMKGHWAEQNVNALVARGVLTGDQNSNFNPSGTVTKEQVATMLAKGFDITTTSASDQDYSDVPQNRWSYSYVETTRGYFSDENGGSFKPTEAMNRSDVVVTLIKAFLDQNDDYTLMGEDEAVDLLANTFKDADQIADEAAPYVATAVELGVIKGDSNSKFNPEKTVTRAEIATMLNTLLTIADESADE</sequence>
<dbReference type="Pfam" id="PF00395">
    <property type="entry name" value="SLH"/>
    <property type="match status" value="2"/>
</dbReference>
<evidence type="ECO:0000259" key="3">
    <source>
        <dbReference type="PROSITE" id="PS51272"/>
    </source>
</evidence>
<evidence type="ECO:0000256" key="2">
    <source>
        <dbReference type="SAM" id="SignalP"/>
    </source>
</evidence>
<evidence type="ECO:0000313" key="4">
    <source>
        <dbReference type="EMBL" id="PWV96003.1"/>
    </source>
</evidence>
<dbReference type="PANTHER" id="PTHR43308:SF5">
    <property type="entry name" value="S-LAYER PROTEIN _ PEPTIDOGLYCAN ENDO-BETA-N-ACETYLGLUCOSAMINIDASE"/>
    <property type="match status" value="1"/>
</dbReference>
<feature type="signal peptide" evidence="2">
    <location>
        <begin position="1"/>
        <end position="34"/>
    </location>
</feature>
<dbReference type="OrthoDB" id="2382419at2"/>
<protein>
    <submittedName>
        <fullName evidence="4">S-layer family protein</fullName>
    </submittedName>
</protein>
<dbReference type="PROSITE" id="PS51272">
    <property type="entry name" value="SLH"/>
    <property type="match status" value="2"/>
</dbReference>
<dbReference type="Proteomes" id="UP000246635">
    <property type="component" value="Unassembled WGS sequence"/>
</dbReference>
<proteinExistence type="predicted"/>
<feature type="region of interest" description="Disordered" evidence="1">
    <location>
        <begin position="258"/>
        <end position="297"/>
    </location>
</feature>
<organism evidence="4 5">
    <name type="scientific">Paenibacillus cellulosilyticus</name>
    <dbReference type="NCBI Taxonomy" id="375489"/>
    <lineage>
        <taxon>Bacteria</taxon>
        <taxon>Bacillati</taxon>
        <taxon>Bacillota</taxon>
        <taxon>Bacilli</taxon>
        <taxon>Bacillales</taxon>
        <taxon>Paenibacillaceae</taxon>
        <taxon>Paenibacillus</taxon>
    </lineage>
</organism>
<reference evidence="4 5" key="1">
    <citation type="submission" date="2018-05" db="EMBL/GenBank/DDBJ databases">
        <title>Genomic Encyclopedia of Type Strains, Phase III (KMG-III): the genomes of soil and plant-associated and newly described type strains.</title>
        <authorList>
            <person name="Whitman W."/>
        </authorList>
    </citation>
    <scope>NUCLEOTIDE SEQUENCE [LARGE SCALE GENOMIC DNA]</scope>
    <source>
        <strain evidence="4 5">CECT 5696</strain>
    </source>
</reference>
<feature type="compositionally biased region" description="Low complexity" evidence="1">
    <location>
        <begin position="284"/>
        <end position="297"/>
    </location>
</feature>
<evidence type="ECO:0000256" key="1">
    <source>
        <dbReference type="SAM" id="MobiDB-lite"/>
    </source>
</evidence>
<name>A0A2V2YNA2_9BACL</name>
<gene>
    <name evidence="4" type="ORF">DFQ01_12381</name>
</gene>
<dbReference type="AlphaFoldDB" id="A0A2V2YNA2"/>
<keyword evidence="5" id="KW-1185">Reference proteome</keyword>
<feature type="domain" description="SLH" evidence="3">
    <location>
        <begin position="427"/>
        <end position="489"/>
    </location>
</feature>
<comment type="caution">
    <text evidence="4">The sequence shown here is derived from an EMBL/GenBank/DDBJ whole genome shotgun (WGS) entry which is preliminary data.</text>
</comment>
<feature type="compositionally biased region" description="Polar residues" evidence="1">
    <location>
        <begin position="268"/>
        <end position="277"/>
    </location>
</feature>
<feature type="chain" id="PRO_5015917258" evidence="2">
    <location>
        <begin position="35"/>
        <end position="489"/>
    </location>
</feature>
<feature type="domain" description="SLH" evidence="3">
    <location>
        <begin position="295"/>
        <end position="358"/>
    </location>
</feature>
<dbReference type="RefSeq" id="WP_110046154.1">
    <property type="nucleotide sequence ID" value="NZ_CP054613.1"/>
</dbReference>
<accession>A0A2V2YNA2</accession>
<dbReference type="InterPro" id="IPR051465">
    <property type="entry name" value="Cell_Envelope_Struct_Comp"/>
</dbReference>
<dbReference type="PANTHER" id="PTHR43308">
    <property type="entry name" value="OUTER MEMBRANE PROTEIN ALPHA-RELATED"/>
    <property type="match status" value="1"/>
</dbReference>